<comment type="caution">
    <text evidence="1">The sequence shown here is derived from an EMBL/GenBank/DDBJ whole genome shotgun (WGS) entry which is preliminary data.</text>
</comment>
<dbReference type="Proteomes" id="UP000250321">
    <property type="component" value="Unassembled WGS sequence"/>
</dbReference>
<protein>
    <submittedName>
        <fullName evidence="1">Uncharacterized protein</fullName>
    </submittedName>
</protein>
<evidence type="ECO:0000313" key="1">
    <source>
        <dbReference type="EMBL" id="PQM40300.1"/>
    </source>
</evidence>
<name>A0A314US53_PRUYE</name>
<dbReference type="AlphaFoldDB" id="A0A314US53"/>
<gene>
    <name evidence="1" type="ORF">Pyn_10243</name>
</gene>
<evidence type="ECO:0000313" key="2">
    <source>
        <dbReference type="Proteomes" id="UP000250321"/>
    </source>
</evidence>
<keyword evidence="2" id="KW-1185">Reference proteome</keyword>
<accession>A0A314US53</accession>
<proteinExistence type="predicted"/>
<organism evidence="1 2">
    <name type="scientific">Prunus yedoensis var. nudiflora</name>
    <dbReference type="NCBI Taxonomy" id="2094558"/>
    <lineage>
        <taxon>Eukaryota</taxon>
        <taxon>Viridiplantae</taxon>
        <taxon>Streptophyta</taxon>
        <taxon>Embryophyta</taxon>
        <taxon>Tracheophyta</taxon>
        <taxon>Spermatophyta</taxon>
        <taxon>Magnoliopsida</taxon>
        <taxon>eudicotyledons</taxon>
        <taxon>Gunneridae</taxon>
        <taxon>Pentapetalae</taxon>
        <taxon>rosids</taxon>
        <taxon>fabids</taxon>
        <taxon>Rosales</taxon>
        <taxon>Rosaceae</taxon>
        <taxon>Amygdaloideae</taxon>
        <taxon>Amygdaleae</taxon>
        <taxon>Prunus</taxon>
    </lineage>
</organism>
<sequence>MSAESPDSAVWLVQMIRQFDEDERAWYDDSTRGRVHWPSTSVASMAGVTALTMARMMAPTTTRMATAYHVQSDNCCHGLKDGRRYCRNGDCLPCPGWRLLSMFGMAAPAVVEATALPLSFLHALSLSMAGATAPVLGWPRFLPRLTLEGVERIRFQGRTCLIA</sequence>
<dbReference type="EMBL" id="PJQY01003092">
    <property type="protein sequence ID" value="PQM40300.1"/>
    <property type="molecule type" value="Genomic_DNA"/>
</dbReference>
<reference evidence="1 2" key="1">
    <citation type="submission" date="2018-02" db="EMBL/GenBank/DDBJ databases">
        <title>Draft genome of wild Prunus yedoensis var. nudiflora.</title>
        <authorList>
            <person name="Baek S."/>
            <person name="Kim J.-H."/>
            <person name="Choi K."/>
            <person name="Kim G.-B."/>
            <person name="Cho A."/>
            <person name="Jang H."/>
            <person name="Shin C.-H."/>
            <person name="Yu H.-J."/>
            <person name="Mun J.-H."/>
        </authorList>
    </citation>
    <scope>NUCLEOTIDE SEQUENCE [LARGE SCALE GENOMIC DNA]</scope>
    <source>
        <strain evidence="2">cv. Jeju island</strain>
        <tissue evidence="1">Leaf</tissue>
    </source>
</reference>